<dbReference type="AlphaFoldDB" id="A0A4Q5J281"/>
<organism evidence="2 3">
    <name type="scientific">Nocardioides iriomotensis</name>
    <dbReference type="NCBI Taxonomy" id="715784"/>
    <lineage>
        <taxon>Bacteria</taxon>
        <taxon>Bacillati</taxon>
        <taxon>Actinomycetota</taxon>
        <taxon>Actinomycetes</taxon>
        <taxon>Propionibacteriales</taxon>
        <taxon>Nocardioidaceae</taxon>
        <taxon>Nocardioides</taxon>
    </lineage>
</organism>
<keyword evidence="1" id="KW-1133">Transmembrane helix</keyword>
<dbReference type="RefSeq" id="WP_129987854.1">
    <property type="nucleotide sequence ID" value="NZ_SDPU01000023.1"/>
</dbReference>
<dbReference type="Pfam" id="PF04186">
    <property type="entry name" value="FxsA"/>
    <property type="match status" value="1"/>
</dbReference>
<gene>
    <name evidence="2" type="ORF">ETU37_13530</name>
</gene>
<comment type="caution">
    <text evidence="2">The sequence shown here is derived from an EMBL/GenBank/DDBJ whole genome shotgun (WGS) entry which is preliminary data.</text>
</comment>
<evidence type="ECO:0000313" key="2">
    <source>
        <dbReference type="EMBL" id="RYU11579.1"/>
    </source>
</evidence>
<sequence>MRRLVPWWLLALLFVVVPVLEIYVLIQVGQVIGAWWTVLLLIASGFAGSWLVKREGGRAWRALQEAIAEHRVPAKELADGALILIGGTLLLTPGFLSDIVGAFAILPFTRPVARAALTGVITRKFVAGADVRFGYSEARARQSPGHDGVVRGEVVDD</sequence>
<evidence type="ECO:0000256" key="1">
    <source>
        <dbReference type="SAM" id="Phobius"/>
    </source>
</evidence>
<keyword evidence="1" id="KW-0472">Membrane</keyword>
<proteinExistence type="predicted"/>
<feature type="transmembrane region" description="Helical" evidence="1">
    <location>
        <begin position="7"/>
        <end position="26"/>
    </location>
</feature>
<dbReference type="Proteomes" id="UP000291189">
    <property type="component" value="Unassembled WGS sequence"/>
</dbReference>
<dbReference type="EMBL" id="SDPU01000023">
    <property type="protein sequence ID" value="RYU11579.1"/>
    <property type="molecule type" value="Genomic_DNA"/>
</dbReference>
<dbReference type="OrthoDB" id="9792788at2"/>
<reference evidence="2 3" key="1">
    <citation type="submission" date="2019-01" db="EMBL/GenBank/DDBJ databases">
        <title>Nocardioides guangzhouensis sp. nov., an actinobacterium isolated from soil.</title>
        <authorList>
            <person name="Fu Y."/>
            <person name="Cai Y."/>
            <person name="Lin Z."/>
            <person name="Chen P."/>
        </authorList>
    </citation>
    <scope>NUCLEOTIDE SEQUENCE [LARGE SCALE GENOMIC DNA]</scope>
    <source>
        <strain evidence="2 3">NBRC 105384</strain>
    </source>
</reference>
<keyword evidence="3" id="KW-1185">Reference proteome</keyword>
<protein>
    <submittedName>
        <fullName evidence="2">FxsA family protein</fullName>
    </submittedName>
</protein>
<feature type="transmembrane region" description="Helical" evidence="1">
    <location>
        <begin position="81"/>
        <end position="106"/>
    </location>
</feature>
<feature type="transmembrane region" description="Helical" evidence="1">
    <location>
        <begin position="32"/>
        <end position="52"/>
    </location>
</feature>
<dbReference type="PANTHER" id="PTHR35335:SF1">
    <property type="entry name" value="UPF0716 PROTEIN FXSA"/>
    <property type="match status" value="1"/>
</dbReference>
<dbReference type="InterPro" id="IPR007313">
    <property type="entry name" value="FxsA"/>
</dbReference>
<name>A0A4Q5J281_9ACTN</name>
<accession>A0A4Q5J281</accession>
<dbReference type="GO" id="GO:0016020">
    <property type="term" value="C:membrane"/>
    <property type="evidence" value="ECO:0007669"/>
    <property type="project" value="InterPro"/>
</dbReference>
<dbReference type="NCBIfam" id="NF008528">
    <property type="entry name" value="PRK11463.1-2"/>
    <property type="match status" value="1"/>
</dbReference>
<keyword evidence="1" id="KW-0812">Transmembrane</keyword>
<dbReference type="PANTHER" id="PTHR35335">
    <property type="entry name" value="UPF0716 PROTEIN FXSA"/>
    <property type="match status" value="1"/>
</dbReference>
<evidence type="ECO:0000313" key="3">
    <source>
        <dbReference type="Proteomes" id="UP000291189"/>
    </source>
</evidence>